<evidence type="ECO:0000256" key="5">
    <source>
        <dbReference type="ARBA" id="ARBA00008310"/>
    </source>
</evidence>
<comment type="similarity">
    <text evidence="5 12">Belongs to the protoporphyrinogen/coproporphyrinogen oxidase family. Coproporphyrinogen III oxidase subfamily.</text>
</comment>
<evidence type="ECO:0000256" key="9">
    <source>
        <dbReference type="ARBA" id="ARBA00022827"/>
    </source>
</evidence>
<dbReference type="Gene3D" id="1.10.3110.10">
    <property type="entry name" value="protoporphyrinogen ix oxidase, domain 3"/>
    <property type="match status" value="1"/>
</dbReference>
<dbReference type="GO" id="GO:0006783">
    <property type="term" value="P:heme biosynthetic process"/>
    <property type="evidence" value="ECO:0007669"/>
    <property type="project" value="UniProtKB-UniRule"/>
</dbReference>
<sequence length="475" mass="48233">MTPESSTGPTVRTVVVIGGGVAGLTAARDLLVRRPGTRVVVLDASDRVGGKLRRESVGGHLVDVGAEAMLAVRHEAVDLLAELADPSDVVSPTTTSARVWSRGALHALPRTRIGVPYADSDVLGLLTDEEAARMRAESPAPEVGSDISVGDYVASRLGDAVVDRLVEPLLGGVYAGRSRELSLRATMPAVWATATAGGSLLASPPVDPQAGATRPPFVGLRGGVGRLPELLAADVERRGGVIESGVVARGIERTPDGWSVLTGPTTQPRLVEADAVVVAVPPPAAARLLGPVAPGAASVVGGIEMASVAVITLAVPAAQVASWPGSGFLVPPVDGRGIKASTFSSAKWGWLAAEGADTAYVRASVGRAGENATLQRDDTDLVALAALEIAEAVGAPPLTVVDSHVQRWGGGLPQYTVGHVDRVARVRAALAEVPGIEVAGAAYDGVGIPAVIASARLAADATATHLERPAGRAGE</sequence>
<dbReference type="PANTHER" id="PTHR42923">
    <property type="entry name" value="PROTOPORPHYRINOGEN OXIDASE"/>
    <property type="match status" value="1"/>
</dbReference>
<dbReference type="EMBL" id="BKBA01000009">
    <property type="protein sequence ID" value="GEQ14693.1"/>
    <property type="molecule type" value="Genomic_DNA"/>
</dbReference>
<dbReference type="InterPro" id="IPR004572">
    <property type="entry name" value="Protoporphyrinogen_oxidase"/>
</dbReference>
<comment type="caution">
    <text evidence="14">The sequence shown here is derived from an EMBL/GenBank/DDBJ whole genome shotgun (WGS) entry which is preliminary data.</text>
</comment>
<dbReference type="GO" id="GO:0004729">
    <property type="term" value="F:oxygen-dependent protoporphyrinogen oxidase activity"/>
    <property type="evidence" value="ECO:0007669"/>
    <property type="project" value="UniProtKB-UniRule"/>
</dbReference>
<evidence type="ECO:0000256" key="12">
    <source>
        <dbReference type="RuleBase" id="RU364052"/>
    </source>
</evidence>
<reference evidence="14 15" key="1">
    <citation type="submission" date="2019-07" db="EMBL/GenBank/DDBJ databases">
        <title>Whole genome shotgun sequence of Knoellia locipacati NBRC 109775.</title>
        <authorList>
            <person name="Hosoyama A."/>
            <person name="Uohara A."/>
            <person name="Ohji S."/>
            <person name="Ichikawa N."/>
        </authorList>
    </citation>
    <scope>NUCLEOTIDE SEQUENCE [LARGE SCALE GENOMIC DNA]</scope>
    <source>
        <strain evidence="14 15">NBRC 109775</strain>
    </source>
</reference>
<dbReference type="InterPro" id="IPR036188">
    <property type="entry name" value="FAD/NAD-bd_sf"/>
</dbReference>
<dbReference type="RefSeq" id="WP_147065996.1">
    <property type="nucleotide sequence ID" value="NZ_BAABDN010000002.1"/>
</dbReference>
<dbReference type="EC" id="1.3.3.15" evidence="6 12"/>
<dbReference type="Pfam" id="PF01593">
    <property type="entry name" value="Amino_oxidase"/>
    <property type="match status" value="1"/>
</dbReference>
<dbReference type="GO" id="GO:0005737">
    <property type="term" value="C:cytoplasm"/>
    <property type="evidence" value="ECO:0007669"/>
    <property type="project" value="UniProtKB-SubCell"/>
</dbReference>
<keyword evidence="8 12" id="KW-0285">Flavoprotein</keyword>
<evidence type="ECO:0000256" key="1">
    <source>
        <dbReference type="ARBA" id="ARBA00001755"/>
    </source>
</evidence>
<evidence type="ECO:0000256" key="7">
    <source>
        <dbReference type="ARBA" id="ARBA00019046"/>
    </source>
</evidence>
<dbReference type="Gene3D" id="3.90.660.20">
    <property type="entry name" value="Protoporphyrinogen oxidase, mitochondrial, domain 2"/>
    <property type="match status" value="1"/>
</dbReference>
<proteinExistence type="inferred from homology"/>
<dbReference type="OrthoDB" id="3450553at2"/>
<name>A0A512T3G0_9MICO</name>
<dbReference type="Proteomes" id="UP000321793">
    <property type="component" value="Unassembled WGS sequence"/>
</dbReference>
<comment type="cofactor">
    <cofactor evidence="2 12">
        <name>FAD</name>
        <dbReference type="ChEBI" id="CHEBI:57692"/>
    </cofactor>
</comment>
<dbReference type="InterPro" id="IPR002937">
    <property type="entry name" value="Amino_oxidase"/>
</dbReference>
<evidence type="ECO:0000256" key="4">
    <source>
        <dbReference type="ARBA" id="ARBA00004744"/>
    </source>
</evidence>
<evidence type="ECO:0000256" key="6">
    <source>
        <dbReference type="ARBA" id="ARBA00012402"/>
    </source>
</evidence>
<evidence type="ECO:0000256" key="2">
    <source>
        <dbReference type="ARBA" id="ARBA00001974"/>
    </source>
</evidence>
<dbReference type="PANTHER" id="PTHR42923:SF3">
    <property type="entry name" value="PROTOPORPHYRINOGEN OXIDASE"/>
    <property type="match status" value="1"/>
</dbReference>
<dbReference type="Gene3D" id="3.50.50.60">
    <property type="entry name" value="FAD/NAD(P)-binding domain"/>
    <property type="match status" value="1"/>
</dbReference>
<evidence type="ECO:0000256" key="8">
    <source>
        <dbReference type="ARBA" id="ARBA00022630"/>
    </source>
</evidence>
<evidence type="ECO:0000256" key="10">
    <source>
        <dbReference type="ARBA" id="ARBA00023002"/>
    </source>
</evidence>
<comment type="subcellular location">
    <subcellularLocation>
        <location evidence="12">Cytoplasm</location>
    </subcellularLocation>
</comment>
<keyword evidence="9 12" id="KW-0274">FAD</keyword>
<keyword evidence="12" id="KW-0963">Cytoplasm</keyword>
<comment type="function">
    <text evidence="3 12">Involved in coproporphyrin-dependent heme b biosynthesis. Catalyzes the oxidation of coproporphyrinogen III to coproporphyrin III.</text>
</comment>
<evidence type="ECO:0000256" key="11">
    <source>
        <dbReference type="ARBA" id="ARBA00023133"/>
    </source>
</evidence>
<dbReference type="SUPFAM" id="SSF51905">
    <property type="entry name" value="FAD/NAD(P)-binding domain"/>
    <property type="match status" value="1"/>
</dbReference>
<dbReference type="NCBIfam" id="TIGR00562">
    <property type="entry name" value="proto_IX_ox"/>
    <property type="match status" value="1"/>
</dbReference>
<keyword evidence="10 12" id="KW-0560">Oxidoreductase</keyword>
<gene>
    <name evidence="14" type="primary">hemY</name>
    <name evidence="14" type="ORF">KLO01_27400</name>
</gene>
<evidence type="ECO:0000313" key="14">
    <source>
        <dbReference type="EMBL" id="GEQ14693.1"/>
    </source>
</evidence>
<keyword evidence="11 12" id="KW-0350">Heme biosynthesis</keyword>
<protein>
    <recommendedName>
        <fullName evidence="7 12">Coproporphyrinogen III oxidase</fullName>
        <ecNumber evidence="6 12">1.3.3.15</ecNumber>
    </recommendedName>
</protein>
<organism evidence="14 15">
    <name type="scientific">Knoellia locipacati</name>
    <dbReference type="NCBI Taxonomy" id="882824"/>
    <lineage>
        <taxon>Bacteria</taxon>
        <taxon>Bacillati</taxon>
        <taxon>Actinomycetota</taxon>
        <taxon>Actinomycetes</taxon>
        <taxon>Micrococcales</taxon>
        <taxon>Intrasporangiaceae</taxon>
        <taxon>Knoellia</taxon>
    </lineage>
</organism>
<dbReference type="InterPro" id="IPR050464">
    <property type="entry name" value="Zeta_carotene_desat/Oxidored"/>
</dbReference>
<accession>A0A512T3G0</accession>
<keyword evidence="15" id="KW-1185">Reference proteome</keyword>
<comment type="pathway">
    <text evidence="4 12">Porphyrin-containing compound metabolism; protoheme biosynthesis.</text>
</comment>
<evidence type="ECO:0000256" key="3">
    <source>
        <dbReference type="ARBA" id="ARBA00002185"/>
    </source>
</evidence>
<feature type="domain" description="Amine oxidase" evidence="13">
    <location>
        <begin position="21"/>
        <end position="461"/>
    </location>
</feature>
<evidence type="ECO:0000259" key="13">
    <source>
        <dbReference type="Pfam" id="PF01593"/>
    </source>
</evidence>
<dbReference type="AlphaFoldDB" id="A0A512T3G0"/>
<dbReference type="UniPathway" id="UPA00252"/>
<comment type="catalytic activity">
    <reaction evidence="1">
        <text>coproporphyrinogen III + 3 O2 = coproporphyrin III + 3 H2O2</text>
        <dbReference type="Rhea" id="RHEA:43436"/>
        <dbReference type="ChEBI" id="CHEBI:15379"/>
        <dbReference type="ChEBI" id="CHEBI:16240"/>
        <dbReference type="ChEBI" id="CHEBI:57309"/>
        <dbReference type="ChEBI" id="CHEBI:131725"/>
        <dbReference type="EC" id="1.3.3.15"/>
    </reaction>
    <physiologicalReaction direction="left-to-right" evidence="1">
        <dbReference type="Rhea" id="RHEA:43437"/>
    </physiologicalReaction>
</comment>
<dbReference type="SUPFAM" id="SSF54373">
    <property type="entry name" value="FAD-linked reductases, C-terminal domain"/>
    <property type="match status" value="1"/>
</dbReference>
<evidence type="ECO:0000313" key="15">
    <source>
        <dbReference type="Proteomes" id="UP000321793"/>
    </source>
</evidence>